<evidence type="ECO:0000313" key="4">
    <source>
        <dbReference type="EMBL" id="OQR99849.1"/>
    </source>
</evidence>
<accession>A0A1V9ZPF0</accession>
<feature type="compositionally biased region" description="Polar residues" evidence="3">
    <location>
        <begin position="155"/>
        <end position="172"/>
    </location>
</feature>
<feature type="compositionally biased region" description="Polar residues" evidence="3">
    <location>
        <begin position="74"/>
        <end position="83"/>
    </location>
</feature>
<evidence type="ECO:0000256" key="1">
    <source>
        <dbReference type="ARBA" id="ARBA00011026"/>
    </source>
</evidence>
<dbReference type="EMBL" id="JNBR01000038">
    <property type="protein sequence ID" value="OQR99849.1"/>
    <property type="molecule type" value="Genomic_DNA"/>
</dbReference>
<dbReference type="PANTHER" id="PTHR31214:SF2">
    <property type="entry name" value="PROTEIN FAM221A"/>
    <property type="match status" value="1"/>
</dbReference>
<organism evidence="4 5">
    <name type="scientific">Achlya hypogyna</name>
    <name type="common">Oomycete</name>
    <name type="synonym">Protoachlya hypogyna</name>
    <dbReference type="NCBI Taxonomy" id="1202772"/>
    <lineage>
        <taxon>Eukaryota</taxon>
        <taxon>Sar</taxon>
        <taxon>Stramenopiles</taxon>
        <taxon>Oomycota</taxon>
        <taxon>Saprolegniomycetes</taxon>
        <taxon>Saprolegniales</taxon>
        <taxon>Achlyaceae</taxon>
        <taxon>Achlya</taxon>
    </lineage>
</organism>
<sequence>MPQEWYAAHDAVSASPTARDPSKLLLLKRRLSKKDSEKSHAVMAVTSPPATRGPPPVPPRRSSSDVASIVAPVQPQSLDSYSMPSPVDPPQQTKQVPPPLPRRRSESSTKVPPSSRIPVRKSLVVAHQELSEVSASKHVADDKIAEYEAPPVSEQFHSTQPANPDKANMTTEQRTEDSVPDMTETKPAPSTICRGVKAEPSSLSSADTPVEVDPFFRKSFKKLVIKWSCRCCSRECIPVREESRCLCGHRLKEHPSSADDPRVKDPTKFKPFACTTSRCACRLFFYIVAEGAWILRCRCKHKHIDHDPSRAPFVCQKKKCSCAGFDSPWVCNCAHPWSDHVQTQEMKEFHPLQMDLCDELSKVYRTDLEAEPLQLMPAATL</sequence>
<dbReference type="AlphaFoldDB" id="A0A1V9ZPF0"/>
<gene>
    <name evidence="4" type="ORF">ACHHYP_04243</name>
</gene>
<reference evidence="4 5" key="1">
    <citation type="journal article" date="2014" name="Genome Biol. Evol.">
        <title>The secreted proteins of Achlya hypogyna and Thraustotheca clavata identify the ancestral oomycete secretome and reveal gene acquisitions by horizontal gene transfer.</title>
        <authorList>
            <person name="Misner I."/>
            <person name="Blouin N."/>
            <person name="Leonard G."/>
            <person name="Richards T.A."/>
            <person name="Lane C.E."/>
        </authorList>
    </citation>
    <scope>NUCLEOTIDE SEQUENCE [LARGE SCALE GENOMIC DNA]</scope>
    <source>
        <strain evidence="4 5">ATCC 48635</strain>
    </source>
</reference>
<proteinExistence type="inferred from homology"/>
<dbReference type="PANTHER" id="PTHR31214">
    <property type="entry name" value="PROTEIN FAM221A-RELATED"/>
    <property type="match status" value="1"/>
</dbReference>
<dbReference type="InterPro" id="IPR026755">
    <property type="entry name" value="Fam221a/b"/>
</dbReference>
<comment type="similarity">
    <text evidence="1">Belongs to the FAM221 family.</text>
</comment>
<feature type="region of interest" description="Disordered" evidence="3">
    <location>
        <begin position="153"/>
        <end position="195"/>
    </location>
</feature>
<dbReference type="Proteomes" id="UP000243579">
    <property type="component" value="Unassembled WGS sequence"/>
</dbReference>
<comment type="caution">
    <text evidence="4">The sequence shown here is derived from an EMBL/GenBank/DDBJ whole genome shotgun (WGS) entry which is preliminary data.</text>
</comment>
<evidence type="ECO:0000256" key="3">
    <source>
        <dbReference type="SAM" id="MobiDB-lite"/>
    </source>
</evidence>
<evidence type="ECO:0000313" key="5">
    <source>
        <dbReference type="Proteomes" id="UP000243579"/>
    </source>
</evidence>
<dbReference type="STRING" id="1202772.A0A1V9ZPF0"/>
<evidence type="ECO:0000256" key="2">
    <source>
        <dbReference type="ARBA" id="ARBA00039630"/>
    </source>
</evidence>
<dbReference type="OrthoDB" id="196393at2759"/>
<name>A0A1V9ZPF0_ACHHY</name>
<dbReference type="Pfam" id="PF14753">
    <property type="entry name" value="FAM221"/>
    <property type="match status" value="1"/>
</dbReference>
<protein>
    <recommendedName>
        <fullName evidence="2">Protein FAM221A</fullName>
    </recommendedName>
</protein>
<keyword evidence="5" id="KW-1185">Reference proteome</keyword>
<feature type="region of interest" description="Disordered" evidence="3">
    <location>
        <begin position="1"/>
        <end position="120"/>
    </location>
</feature>